<name>A0A6J7UJJ9_9ZZZZ</name>
<evidence type="ECO:0000256" key="3">
    <source>
        <dbReference type="ARBA" id="ARBA00022917"/>
    </source>
</evidence>
<dbReference type="Gene3D" id="3.10.20.80">
    <property type="entry name" value="Translation initiation factor 3 (IF-3), N-terminal domain"/>
    <property type="match status" value="1"/>
</dbReference>
<keyword evidence="3" id="KW-0648">Protein biosynthesis</keyword>
<dbReference type="Pfam" id="PF05198">
    <property type="entry name" value="IF3_N"/>
    <property type="match status" value="1"/>
</dbReference>
<dbReference type="GO" id="GO:0005829">
    <property type="term" value="C:cytosol"/>
    <property type="evidence" value="ECO:0007669"/>
    <property type="project" value="TreeGrafter"/>
</dbReference>
<evidence type="ECO:0000256" key="2">
    <source>
        <dbReference type="ARBA" id="ARBA00022540"/>
    </source>
</evidence>
<evidence type="ECO:0000259" key="4">
    <source>
        <dbReference type="Pfam" id="PF00707"/>
    </source>
</evidence>
<dbReference type="Gene3D" id="3.30.110.10">
    <property type="entry name" value="Translation initiation factor 3 (IF-3), C-terminal domain"/>
    <property type="match status" value="1"/>
</dbReference>
<dbReference type="InterPro" id="IPR036787">
    <property type="entry name" value="T_IF-3_N_sf"/>
</dbReference>
<dbReference type="Pfam" id="PF00707">
    <property type="entry name" value="IF3_C"/>
    <property type="match status" value="1"/>
</dbReference>
<organism evidence="6">
    <name type="scientific">freshwater metagenome</name>
    <dbReference type="NCBI Taxonomy" id="449393"/>
    <lineage>
        <taxon>unclassified sequences</taxon>
        <taxon>metagenomes</taxon>
        <taxon>ecological metagenomes</taxon>
    </lineage>
</organism>
<dbReference type="PANTHER" id="PTHR10938:SF0">
    <property type="entry name" value="TRANSLATION INITIATION FACTOR IF-3, MITOCHONDRIAL"/>
    <property type="match status" value="1"/>
</dbReference>
<dbReference type="InterPro" id="IPR019814">
    <property type="entry name" value="Translation_initiation_fac_3_N"/>
</dbReference>
<dbReference type="HAMAP" id="MF_00080">
    <property type="entry name" value="IF_3"/>
    <property type="match status" value="1"/>
</dbReference>
<dbReference type="EMBL" id="CAFBQU010000037">
    <property type="protein sequence ID" value="CAB5066694.1"/>
    <property type="molecule type" value="Genomic_DNA"/>
</dbReference>
<dbReference type="SUPFAM" id="SSF54364">
    <property type="entry name" value="Translation initiation factor IF3, N-terminal domain"/>
    <property type="match status" value="1"/>
</dbReference>
<gene>
    <name evidence="6" type="ORF">UFOPK4347_01256</name>
</gene>
<dbReference type="AlphaFoldDB" id="A0A6J7UJJ9"/>
<dbReference type="FunFam" id="3.30.110.10:FF:000001">
    <property type="entry name" value="Translation initiation factor IF-3"/>
    <property type="match status" value="1"/>
</dbReference>
<keyword evidence="2" id="KW-0396">Initiation factor</keyword>
<dbReference type="GO" id="GO:0032790">
    <property type="term" value="P:ribosome disassembly"/>
    <property type="evidence" value="ECO:0007669"/>
    <property type="project" value="TreeGrafter"/>
</dbReference>
<dbReference type="SUPFAM" id="SSF55200">
    <property type="entry name" value="Translation initiation factor IF3, C-terminal domain"/>
    <property type="match status" value="1"/>
</dbReference>
<evidence type="ECO:0000256" key="1">
    <source>
        <dbReference type="ARBA" id="ARBA00005439"/>
    </source>
</evidence>
<dbReference type="GO" id="GO:0003743">
    <property type="term" value="F:translation initiation factor activity"/>
    <property type="evidence" value="ECO:0007669"/>
    <property type="project" value="UniProtKB-KW"/>
</dbReference>
<dbReference type="PANTHER" id="PTHR10938">
    <property type="entry name" value="TRANSLATION INITIATION FACTOR IF-3"/>
    <property type="match status" value="1"/>
</dbReference>
<dbReference type="InterPro" id="IPR019815">
    <property type="entry name" value="Translation_initiation_fac_3_C"/>
</dbReference>
<dbReference type="PROSITE" id="PS00938">
    <property type="entry name" value="IF3"/>
    <property type="match status" value="1"/>
</dbReference>
<sequence length="195" mass="21729">MGIKTLPEALELAKQSDLDLVEVAPLAVPPVCRIMDYGKFRYEEAQKAKESRKKTTQVTIKEVKLRPKIGKGDFDTKVRHMHDFLEDGHKVKVTLQFRGREMAHPELGSRLLDNVIEQLGEGVRVETQARLEGRNMTMVLSSDKKVVKKADEKPAVKPSEKPKVIAEAVPVPAAITPEVEVSVTESGEVHAENEN</sequence>
<comment type="similarity">
    <text evidence="1">Belongs to the IF-3 family.</text>
</comment>
<evidence type="ECO:0000313" key="6">
    <source>
        <dbReference type="EMBL" id="CAB5066694.1"/>
    </source>
</evidence>
<dbReference type="GO" id="GO:0016020">
    <property type="term" value="C:membrane"/>
    <property type="evidence" value="ECO:0007669"/>
    <property type="project" value="TreeGrafter"/>
</dbReference>
<dbReference type="InterPro" id="IPR001288">
    <property type="entry name" value="Translation_initiation_fac_3"/>
</dbReference>
<protein>
    <submittedName>
        <fullName evidence="6">Unannotated protein</fullName>
    </submittedName>
</protein>
<reference evidence="6" key="1">
    <citation type="submission" date="2020-05" db="EMBL/GenBank/DDBJ databases">
        <authorList>
            <person name="Chiriac C."/>
            <person name="Salcher M."/>
            <person name="Ghai R."/>
            <person name="Kavagutti S V."/>
        </authorList>
    </citation>
    <scope>NUCLEOTIDE SEQUENCE</scope>
</reference>
<accession>A0A6J7UJJ9</accession>
<feature type="domain" description="Translation initiation factor 3 C-terminal" evidence="4">
    <location>
        <begin position="58"/>
        <end position="141"/>
    </location>
</feature>
<feature type="domain" description="Translation initiation factor 3 N-terminal" evidence="5">
    <location>
        <begin position="1"/>
        <end position="50"/>
    </location>
</feature>
<dbReference type="InterPro" id="IPR036788">
    <property type="entry name" value="T_IF-3_C_sf"/>
</dbReference>
<dbReference type="InterPro" id="IPR019813">
    <property type="entry name" value="Translation_initiation_fac3_CS"/>
</dbReference>
<evidence type="ECO:0000259" key="5">
    <source>
        <dbReference type="Pfam" id="PF05198"/>
    </source>
</evidence>
<dbReference type="GO" id="GO:0043022">
    <property type="term" value="F:ribosome binding"/>
    <property type="evidence" value="ECO:0007669"/>
    <property type="project" value="TreeGrafter"/>
</dbReference>
<proteinExistence type="inferred from homology"/>
<dbReference type="NCBIfam" id="TIGR00168">
    <property type="entry name" value="infC"/>
    <property type="match status" value="1"/>
</dbReference>